<accession>A0A495XZ31</accession>
<keyword evidence="4" id="KW-1185">Reference proteome</keyword>
<feature type="signal peptide" evidence="2">
    <location>
        <begin position="1"/>
        <end position="25"/>
    </location>
</feature>
<dbReference type="Proteomes" id="UP000278440">
    <property type="component" value="Unassembled WGS sequence"/>
</dbReference>
<dbReference type="RefSeq" id="WP_147431541.1">
    <property type="nucleotide sequence ID" value="NZ_RBXT01000001.1"/>
</dbReference>
<protein>
    <recommendedName>
        <fullName evidence="5">Lipoprotein LprG</fullName>
    </recommendedName>
</protein>
<reference evidence="3 4" key="1">
    <citation type="submission" date="2018-10" db="EMBL/GenBank/DDBJ databases">
        <title>Sequencing the genomes of 1000 actinobacteria strains.</title>
        <authorList>
            <person name="Klenk H.-P."/>
        </authorList>
    </citation>
    <scope>NUCLEOTIDE SEQUENCE [LARGE SCALE GENOMIC DNA]</scope>
    <source>
        <strain evidence="3 4">DSM 44267</strain>
    </source>
</reference>
<name>A0A495XZ31_9MICO</name>
<organism evidence="3 4">
    <name type="scientific">Terracoccus luteus</name>
    <dbReference type="NCBI Taxonomy" id="53356"/>
    <lineage>
        <taxon>Bacteria</taxon>
        <taxon>Bacillati</taxon>
        <taxon>Actinomycetota</taxon>
        <taxon>Actinomycetes</taxon>
        <taxon>Micrococcales</taxon>
        <taxon>Intrasporangiaceae</taxon>
        <taxon>Terracoccus</taxon>
    </lineage>
</organism>
<dbReference type="EMBL" id="RBXT01000001">
    <property type="protein sequence ID" value="RKT78425.1"/>
    <property type="molecule type" value="Genomic_DNA"/>
</dbReference>
<dbReference type="Gene3D" id="2.50.20.20">
    <property type="match status" value="1"/>
</dbReference>
<feature type="chain" id="PRO_5019786210" description="Lipoprotein LprG" evidence="2">
    <location>
        <begin position="26"/>
        <end position="277"/>
    </location>
</feature>
<dbReference type="OrthoDB" id="4312411at2"/>
<comment type="caution">
    <text evidence="3">The sequence shown here is derived from an EMBL/GenBank/DDBJ whole genome shotgun (WGS) entry which is preliminary data.</text>
</comment>
<feature type="compositionally biased region" description="Low complexity" evidence="1">
    <location>
        <begin position="28"/>
        <end position="73"/>
    </location>
</feature>
<evidence type="ECO:0000313" key="4">
    <source>
        <dbReference type="Proteomes" id="UP000278440"/>
    </source>
</evidence>
<sequence length="277" mass="26876">MSSFSTWVVAAVGSAAVAVALTACSGETTPSAGAPSPAVGSASAGTSDPAAGATTSTAAPSTAPSSATSTSGSTAGGGSSTSAAAQVLEKAKANALAARTVTFKGGVPDDGGRIEITSTGAVDASTADISVSSPKQGKARIIIVPSGNFVQADAAFWKSSGAPASVQKAGSKFVKAPGDATSLARSFSFTSLAVKAFDGLDANDLAPDVTEKTVNGVDCLVVTGPDGEAQGALYVSKDGNQIVRFTERGGTQLDFSGWNAPLTVAAPPASQVITLGG</sequence>
<dbReference type="AlphaFoldDB" id="A0A495XZ31"/>
<gene>
    <name evidence="3" type="ORF">DFJ68_1870</name>
</gene>
<feature type="region of interest" description="Disordered" evidence="1">
    <location>
        <begin position="27"/>
        <end position="80"/>
    </location>
</feature>
<keyword evidence="2" id="KW-0732">Signal</keyword>
<evidence type="ECO:0000313" key="3">
    <source>
        <dbReference type="EMBL" id="RKT78425.1"/>
    </source>
</evidence>
<evidence type="ECO:0000256" key="1">
    <source>
        <dbReference type="SAM" id="MobiDB-lite"/>
    </source>
</evidence>
<evidence type="ECO:0000256" key="2">
    <source>
        <dbReference type="SAM" id="SignalP"/>
    </source>
</evidence>
<evidence type="ECO:0008006" key="5">
    <source>
        <dbReference type="Google" id="ProtNLM"/>
    </source>
</evidence>
<proteinExistence type="predicted"/>